<dbReference type="GO" id="GO:0004803">
    <property type="term" value="F:transposase activity"/>
    <property type="evidence" value="ECO:0007669"/>
    <property type="project" value="InterPro"/>
</dbReference>
<dbReference type="Gene3D" id="3.30.70.1290">
    <property type="entry name" value="Transposase IS200-like"/>
    <property type="match status" value="1"/>
</dbReference>
<dbReference type="Proteomes" id="UP000307602">
    <property type="component" value="Unassembled WGS sequence"/>
</dbReference>
<accession>A0A4S1DWU4</accession>
<proteinExistence type="predicted"/>
<keyword evidence="3" id="KW-1185">Reference proteome</keyword>
<comment type="caution">
    <text evidence="2">The sequence shown here is derived from an EMBL/GenBank/DDBJ whole genome shotgun (WGS) entry which is preliminary data.</text>
</comment>
<reference evidence="2 3" key="1">
    <citation type="submission" date="2019-04" db="EMBL/GenBank/DDBJ databases">
        <authorList>
            <person name="Liu A."/>
        </authorList>
    </citation>
    <scope>NUCLEOTIDE SEQUENCE [LARGE SCALE GENOMIC DNA]</scope>
    <source>
        <strain evidence="2 3">RZ03</strain>
    </source>
</reference>
<dbReference type="GO" id="GO:0003677">
    <property type="term" value="F:DNA binding"/>
    <property type="evidence" value="ECO:0007669"/>
    <property type="project" value="InterPro"/>
</dbReference>
<evidence type="ECO:0000313" key="3">
    <source>
        <dbReference type="Proteomes" id="UP000307602"/>
    </source>
</evidence>
<dbReference type="Pfam" id="PF01797">
    <property type="entry name" value="Y1_Tnp"/>
    <property type="match status" value="1"/>
</dbReference>
<dbReference type="RefSeq" id="WP_135877144.1">
    <property type="nucleotide sequence ID" value="NZ_SRSO01000012.1"/>
</dbReference>
<dbReference type="InterPro" id="IPR002686">
    <property type="entry name" value="Transposase_17"/>
</dbReference>
<dbReference type="SUPFAM" id="SSF143422">
    <property type="entry name" value="Transposase IS200-like"/>
    <property type="match status" value="1"/>
</dbReference>
<name>A0A4S1DWU4_9FLAO</name>
<sequence length="36" mass="4557">MPKYRKLTHCLYSCTYHIVWIPKYRFRILEGKIREI</sequence>
<feature type="domain" description="Transposase IS200-like" evidence="1">
    <location>
        <begin position="11"/>
        <end position="35"/>
    </location>
</feature>
<dbReference type="EMBL" id="SRSO01000012">
    <property type="protein sequence ID" value="TGV02597.1"/>
    <property type="molecule type" value="Genomic_DNA"/>
</dbReference>
<dbReference type="InterPro" id="IPR036515">
    <property type="entry name" value="Transposase_17_sf"/>
</dbReference>
<evidence type="ECO:0000259" key="1">
    <source>
        <dbReference type="Pfam" id="PF01797"/>
    </source>
</evidence>
<dbReference type="GO" id="GO:0006313">
    <property type="term" value="P:DNA transposition"/>
    <property type="evidence" value="ECO:0007669"/>
    <property type="project" value="InterPro"/>
</dbReference>
<dbReference type="AlphaFoldDB" id="A0A4S1DWU4"/>
<evidence type="ECO:0000313" key="2">
    <source>
        <dbReference type="EMBL" id="TGV02597.1"/>
    </source>
</evidence>
<dbReference type="OrthoDB" id="9798161at2"/>
<protein>
    <recommendedName>
        <fullName evidence="1">Transposase IS200-like domain-containing protein</fullName>
    </recommendedName>
</protein>
<gene>
    <name evidence="2" type="ORF">EM932_10510</name>
</gene>
<organism evidence="2 3">
    <name type="scientific">Flavivirga rizhaonensis</name>
    <dbReference type="NCBI Taxonomy" id="2559571"/>
    <lineage>
        <taxon>Bacteria</taxon>
        <taxon>Pseudomonadati</taxon>
        <taxon>Bacteroidota</taxon>
        <taxon>Flavobacteriia</taxon>
        <taxon>Flavobacteriales</taxon>
        <taxon>Flavobacteriaceae</taxon>
        <taxon>Flavivirga</taxon>
    </lineage>
</organism>